<dbReference type="Gene3D" id="3.40.50.620">
    <property type="entry name" value="HUPs"/>
    <property type="match status" value="2"/>
</dbReference>
<accession>A0A7J5DNH3</accession>
<dbReference type="InterPro" id="IPR006016">
    <property type="entry name" value="UspA"/>
</dbReference>
<name>A0A7J5DNH3_9ACTN</name>
<gene>
    <name evidence="3" type="ORF">F8144_04335</name>
</gene>
<dbReference type="PANTHER" id="PTHR46268">
    <property type="entry name" value="STRESS RESPONSE PROTEIN NHAX"/>
    <property type="match status" value="1"/>
</dbReference>
<evidence type="ECO:0000313" key="4">
    <source>
        <dbReference type="Proteomes" id="UP000442990"/>
    </source>
</evidence>
<dbReference type="PANTHER" id="PTHR46268:SF6">
    <property type="entry name" value="UNIVERSAL STRESS PROTEIN UP12"/>
    <property type="match status" value="1"/>
</dbReference>
<dbReference type="Proteomes" id="UP000442990">
    <property type="component" value="Unassembled WGS sequence"/>
</dbReference>
<reference evidence="3 4" key="1">
    <citation type="submission" date="2019-09" db="EMBL/GenBank/DDBJ databases">
        <title>Isolation and identification of active actinomycetes.</title>
        <authorList>
            <person name="Yu Z."/>
            <person name="Han C."/>
            <person name="Yu B."/>
        </authorList>
    </citation>
    <scope>NUCLEOTIDE SEQUENCE [LARGE SCALE GENOMIC DNA]</scope>
    <source>
        <strain evidence="3 4">NEAU-H2</strain>
    </source>
</reference>
<comment type="caution">
    <text evidence="3">The sequence shown here is derived from an EMBL/GenBank/DDBJ whole genome shotgun (WGS) entry which is preliminary data.</text>
</comment>
<dbReference type="RefSeq" id="WP_151467866.1">
    <property type="nucleotide sequence ID" value="NZ_WBKG01000002.1"/>
</dbReference>
<proteinExistence type="inferred from homology"/>
<evidence type="ECO:0000259" key="2">
    <source>
        <dbReference type="Pfam" id="PF00582"/>
    </source>
</evidence>
<dbReference type="EMBL" id="WBKG01000002">
    <property type="protein sequence ID" value="KAB1990273.1"/>
    <property type="molecule type" value="Genomic_DNA"/>
</dbReference>
<dbReference type="AlphaFoldDB" id="A0A7J5DNH3"/>
<protein>
    <submittedName>
        <fullName evidence="3">Universal stress protein</fullName>
    </submittedName>
</protein>
<organism evidence="3 4">
    <name type="scientific">Streptomyces triticiradicis</name>
    <dbReference type="NCBI Taxonomy" id="2651189"/>
    <lineage>
        <taxon>Bacteria</taxon>
        <taxon>Bacillati</taxon>
        <taxon>Actinomycetota</taxon>
        <taxon>Actinomycetes</taxon>
        <taxon>Kitasatosporales</taxon>
        <taxon>Streptomycetaceae</taxon>
        <taxon>Streptomyces</taxon>
    </lineage>
</organism>
<evidence type="ECO:0000313" key="3">
    <source>
        <dbReference type="EMBL" id="KAB1990273.1"/>
    </source>
</evidence>
<keyword evidence="4" id="KW-1185">Reference proteome</keyword>
<evidence type="ECO:0000256" key="1">
    <source>
        <dbReference type="ARBA" id="ARBA00008791"/>
    </source>
</evidence>
<dbReference type="Pfam" id="PF00582">
    <property type="entry name" value="Usp"/>
    <property type="match status" value="2"/>
</dbReference>
<dbReference type="InterPro" id="IPR006015">
    <property type="entry name" value="Universal_stress_UspA"/>
</dbReference>
<feature type="domain" description="UspA" evidence="2">
    <location>
        <begin position="5"/>
        <end position="136"/>
    </location>
</feature>
<dbReference type="InterPro" id="IPR014729">
    <property type="entry name" value="Rossmann-like_a/b/a_fold"/>
</dbReference>
<sequence length="289" mass="30988">MQPVVTVGLDGSPESLAAARWAAGEAEKRGLALRLLHAWPLLAPEPADTAAEVDQNYWARRLVHTAQAELRAHHPDLTVVADLVPEDAQEALIKAASESEMLVLGSRGLETVESYFMGDVSMPVVARAERPVVLVRAEPAERGSPPAPAERVVVALKLNGSAEALLGFAFHTAAARQVPLLAVHGRSVPLHARMPWGADHEVAEEITGEARQDLTRVLRPWREKYPQVRVTDSIRLASPGKAVLQAAEGAVLLVVGRRAHRHGVAPHLGPVAHAALHHGRCPVAVVPHD</sequence>
<feature type="domain" description="UspA" evidence="2">
    <location>
        <begin position="150"/>
        <end position="287"/>
    </location>
</feature>
<comment type="similarity">
    <text evidence="1">Belongs to the universal stress protein A family.</text>
</comment>
<dbReference type="PRINTS" id="PR01438">
    <property type="entry name" value="UNVRSLSTRESS"/>
</dbReference>
<dbReference type="SUPFAM" id="SSF52402">
    <property type="entry name" value="Adenine nucleotide alpha hydrolases-like"/>
    <property type="match status" value="2"/>
</dbReference>